<reference evidence="4" key="1">
    <citation type="journal article" date="2019" name="Int. J. Syst. Evol. Microbiol.">
        <title>The Global Catalogue of Microorganisms (GCM) 10K type strain sequencing project: providing services to taxonomists for standard genome sequencing and annotation.</title>
        <authorList>
            <consortium name="The Broad Institute Genomics Platform"/>
            <consortium name="The Broad Institute Genome Sequencing Center for Infectious Disease"/>
            <person name="Wu L."/>
            <person name="Ma J."/>
        </authorList>
    </citation>
    <scope>NUCLEOTIDE SEQUENCE [LARGE SCALE GENOMIC DNA]</scope>
    <source>
        <strain evidence="4">NBRC 109019</strain>
    </source>
</reference>
<protein>
    <recommendedName>
        <fullName evidence="2">Thiolase N-terminal domain-containing protein</fullName>
    </recommendedName>
</protein>
<organism evidence="3 4">
    <name type="scientific">Agromyces marinus</name>
    <dbReference type="NCBI Taxonomy" id="1389020"/>
    <lineage>
        <taxon>Bacteria</taxon>
        <taxon>Bacillati</taxon>
        <taxon>Actinomycetota</taxon>
        <taxon>Actinomycetes</taxon>
        <taxon>Micrococcales</taxon>
        <taxon>Microbacteriaceae</taxon>
        <taxon>Agromyces</taxon>
    </lineage>
</organism>
<dbReference type="PANTHER" id="PTHR43365:SF1">
    <property type="entry name" value="ACETYL-COA C-ACYLTRANSFERASE"/>
    <property type="match status" value="1"/>
</dbReference>
<dbReference type="InterPro" id="IPR016039">
    <property type="entry name" value="Thiolase-like"/>
</dbReference>
<evidence type="ECO:0000259" key="2">
    <source>
        <dbReference type="Pfam" id="PF00108"/>
    </source>
</evidence>
<evidence type="ECO:0000313" key="3">
    <source>
        <dbReference type="EMBL" id="BDZ53838.1"/>
    </source>
</evidence>
<evidence type="ECO:0000256" key="1">
    <source>
        <dbReference type="SAM" id="MobiDB-lite"/>
    </source>
</evidence>
<feature type="region of interest" description="Disordered" evidence="1">
    <location>
        <begin position="197"/>
        <end position="219"/>
    </location>
</feature>
<name>A0ABM8GZC7_9MICO</name>
<sequence length="219" mass="22960">MSTEAVIVDVVRTPVGRGKPGGMLSEVHPVDLLAGVLTSIIDRNDLDPALVDDVYGGCVSQVGEQSCNITRNALLAAGFPETVPGTTIDRQCGSSQQAVAFAAQAVLAGQAEIVLACGVESMSRVPLGSSAAGADPYGTRLRARYPDGLVGQGVSAELIAHEWGLSREDLDGFAARSHRLAAEAGSRARSRPRWCRWPGSTGSRTRPCALRHPSTRSRA</sequence>
<proteinExistence type="predicted"/>
<gene>
    <name evidence="3" type="ORF">GCM10025870_09110</name>
</gene>
<dbReference type="Pfam" id="PF00108">
    <property type="entry name" value="Thiolase_N"/>
    <property type="match status" value="1"/>
</dbReference>
<feature type="domain" description="Thiolase N-terminal" evidence="2">
    <location>
        <begin position="6"/>
        <end position="185"/>
    </location>
</feature>
<dbReference type="Gene3D" id="3.40.47.10">
    <property type="match status" value="2"/>
</dbReference>
<dbReference type="InterPro" id="IPR020616">
    <property type="entry name" value="Thiolase_N"/>
</dbReference>
<evidence type="ECO:0000313" key="4">
    <source>
        <dbReference type="Proteomes" id="UP001321477"/>
    </source>
</evidence>
<keyword evidence="4" id="KW-1185">Reference proteome</keyword>
<dbReference type="EMBL" id="AP027734">
    <property type="protein sequence ID" value="BDZ53838.1"/>
    <property type="molecule type" value="Genomic_DNA"/>
</dbReference>
<dbReference type="PANTHER" id="PTHR43365">
    <property type="entry name" value="BLR7806 PROTEIN"/>
    <property type="match status" value="1"/>
</dbReference>
<dbReference type="SUPFAM" id="SSF53901">
    <property type="entry name" value="Thiolase-like"/>
    <property type="match status" value="1"/>
</dbReference>
<dbReference type="Proteomes" id="UP001321477">
    <property type="component" value="Chromosome"/>
</dbReference>
<accession>A0ABM8GZC7</accession>